<dbReference type="AlphaFoldDB" id="A0A915JKS7"/>
<evidence type="ECO:0000256" key="1">
    <source>
        <dbReference type="SAM" id="MobiDB-lite"/>
    </source>
</evidence>
<proteinExistence type="predicted"/>
<keyword evidence="2" id="KW-1185">Reference proteome</keyword>
<reference evidence="3" key="1">
    <citation type="submission" date="2022-11" db="UniProtKB">
        <authorList>
            <consortium name="WormBaseParasite"/>
        </authorList>
    </citation>
    <scope>IDENTIFICATION</scope>
</reference>
<name>A0A915JKS7_ROMCU</name>
<evidence type="ECO:0000313" key="3">
    <source>
        <dbReference type="WBParaSite" id="nRc.2.0.1.t26799-RA"/>
    </source>
</evidence>
<organism evidence="2 3">
    <name type="scientific">Romanomermis culicivorax</name>
    <name type="common">Nematode worm</name>
    <dbReference type="NCBI Taxonomy" id="13658"/>
    <lineage>
        <taxon>Eukaryota</taxon>
        <taxon>Metazoa</taxon>
        <taxon>Ecdysozoa</taxon>
        <taxon>Nematoda</taxon>
        <taxon>Enoplea</taxon>
        <taxon>Dorylaimia</taxon>
        <taxon>Mermithida</taxon>
        <taxon>Mermithoidea</taxon>
        <taxon>Mermithidae</taxon>
        <taxon>Romanomermis</taxon>
    </lineage>
</organism>
<accession>A0A915JKS7</accession>
<dbReference type="WBParaSite" id="nRc.2.0.1.t26799-RA">
    <property type="protein sequence ID" value="nRc.2.0.1.t26799-RA"/>
    <property type="gene ID" value="nRc.2.0.1.g26799"/>
</dbReference>
<dbReference type="Proteomes" id="UP000887565">
    <property type="component" value="Unplaced"/>
</dbReference>
<sequence length="108" mass="12656">MDAEIDRFENEKAGGFLQLLTMFEINRLGRNKAKIDVQKQWYTVDIDAKFQDERLARHKLSDEQSPRTVALLAKKRIEHDLWKVSAMQEDDKDAGEESPISVKDLEHW</sequence>
<feature type="region of interest" description="Disordered" evidence="1">
    <location>
        <begin position="88"/>
        <end position="108"/>
    </location>
</feature>
<protein>
    <submittedName>
        <fullName evidence="3">Uncharacterized protein</fullName>
    </submittedName>
</protein>
<evidence type="ECO:0000313" key="2">
    <source>
        <dbReference type="Proteomes" id="UP000887565"/>
    </source>
</evidence>